<organism evidence="3 4">
    <name type="scientific">Coccomyxa viridis</name>
    <dbReference type="NCBI Taxonomy" id="1274662"/>
    <lineage>
        <taxon>Eukaryota</taxon>
        <taxon>Viridiplantae</taxon>
        <taxon>Chlorophyta</taxon>
        <taxon>core chlorophytes</taxon>
        <taxon>Trebouxiophyceae</taxon>
        <taxon>Trebouxiophyceae incertae sedis</taxon>
        <taxon>Coccomyxaceae</taxon>
        <taxon>Coccomyxa</taxon>
    </lineage>
</organism>
<evidence type="ECO:0000256" key="1">
    <source>
        <dbReference type="ARBA" id="ARBA00093458"/>
    </source>
</evidence>
<accession>A0ABP1GBJ9</accession>
<dbReference type="Pfam" id="PF10494">
    <property type="entry name" value="Stk19"/>
    <property type="match status" value="1"/>
</dbReference>
<feature type="region of interest" description="Disordered" evidence="2">
    <location>
        <begin position="1"/>
        <end position="41"/>
    </location>
</feature>
<dbReference type="PANTHER" id="PTHR15243">
    <property type="entry name" value="SERINE/THREONINE-PROTEIN KINASE 19"/>
    <property type="match status" value="1"/>
</dbReference>
<reference evidence="3 4" key="1">
    <citation type="submission" date="2024-06" db="EMBL/GenBank/DDBJ databases">
        <authorList>
            <person name="Kraege A."/>
            <person name="Thomma B."/>
        </authorList>
    </citation>
    <scope>NUCLEOTIDE SEQUENCE [LARGE SCALE GENOMIC DNA]</scope>
</reference>
<gene>
    <name evidence="3" type="primary">g11830</name>
    <name evidence="3" type="ORF">VP750_LOCUS10566</name>
</gene>
<evidence type="ECO:0000256" key="2">
    <source>
        <dbReference type="SAM" id="MobiDB-lite"/>
    </source>
</evidence>
<dbReference type="Proteomes" id="UP001497392">
    <property type="component" value="Unassembled WGS sequence"/>
</dbReference>
<proteinExistence type="inferred from homology"/>
<comment type="caution">
    <text evidence="3">The sequence shown here is derived from an EMBL/GenBank/DDBJ whole genome shotgun (WGS) entry which is preliminary data.</text>
</comment>
<evidence type="ECO:0000313" key="4">
    <source>
        <dbReference type="Proteomes" id="UP001497392"/>
    </source>
</evidence>
<evidence type="ECO:0000313" key="3">
    <source>
        <dbReference type="EMBL" id="CAL5228660.1"/>
    </source>
</evidence>
<comment type="similarity">
    <text evidence="1">Belongs to the STK19 family.</text>
</comment>
<dbReference type="EMBL" id="CAXHTA020000019">
    <property type="protein sequence ID" value="CAL5228660.1"/>
    <property type="molecule type" value="Genomic_DNA"/>
</dbReference>
<protein>
    <submittedName>
        <fullName evidence="3">G11830 protein</fullName>
    </submittedName>
</protein>
<name>A0ABP1GBJ9_9CHLO</name>
<sequence>MIPGNKGRMMRDNKRKRLTRIYDDEGLQEPPNTKEISAPEAQQLPENVHLDDEPAEDELTADAIPCDTLAAILLLKSQFPSLASKNTVPFALRSQLYTIVNDRTIVDRELDTLRLQNTLRVVKLTSMQDEYAYLLTEDYVALISRIITEQEEKGTLPEVLSGLATFGDILLPDKTGIDISHDDLLRHLQNASGDGKEVNRKVVEAQLSLLLNVGLLTRHTASRDRYLFAMPNAGPLVRAIVAGRKEVMGILSRRRHPEMFVKELEKKKLRDSRMGMQFHIRDLLGSGQLLKSTTTSGPLLRIVKKL</sequence>
<keyword evidence="4" id="KW-1185">Reference proteome</keyword>
<dbReference type="InterPro" id="IPR018865">
    <property type="entry name" value="STK19-like"/>
</dbReference>
<dbReference type="PANTHER" id="PTHR15243:SF0">
    <property type="entry name" value="SERINE_THREONINE-PROTEIN KINASE 19"/>
    <property type="match status" value="1"/>
</dbReference>